<organism evidence="1">
    <name type="scientific">Agrobacterium tumefaciens</name>
    <dbReference type="NCBI Taxonomy" id="358"/>
    <lineage>
        <taxon>Bacteria</taxon>
        <taxon>Pseudomonadati</taxon>
        <taxon>Pseudomonadota</taxon>
        <taxon>Alphaproteobacteria</taxon>
        <taxon>Hyphomicrobiales</taxon>
        <taxon>Rhizobiaceae</taxon>
        <taxon>Rhizobium/Agrobacterium group</taxon>
        <taxon>Agrobacterium</taxon>
        <taxon>Agrobacterium tumefaciens complex</taxon>
    </lineage>
</organism>
<name>A0A2P0QJV8_AGRTU</name>
<gene>
    <name evidence="1" type="ORF">AgrTiChry5_145</name>
</gene>
<keyword evidence="1" id="KW-0614">Plasmid</keyword>
<protein>
    <submittedName>
        <fullName evidence="1">Uncharacterized protein</fullName>
    </submittedName>
</protein>
<dbReference type="EMBL" id="KX388536">
    <property type="protein sequence ID" value="ARU12556.1"/>
    <property type="molecule type" value="Genomic_DNA"/>
</dbReference>
<geneLocation type="plasmid" evidence="1">
    <name>pTiChry5</name>
</geneLocation>
<dbReference type="AlphaFoldDB" id="A0A2P0QJV8"/>
<sequence>MAANDRHTAYGYRFATISYSRQSFRAQAPITQTLPGSSVA</sequence>
<proteinExistence type="predicted"/>
<evidence type="ECO:0000313" key="1">
    <source>
        <dbReference type="EMBL" id="ARU12556.1"/>
    </source>
</evidence>
<reference evidence="1" key="1">
    <citation type="journal article" date="2018" name="Plasmid">
        <title>Complete sequence of the tumor-inducing plasmid pTiChry5 from the hypervirulent Agrobacterium tumefaciens strain Chry5.</title>
        <authorList>
            <person name="Shao S."/>
            <person name="Zhang X."/>
            <person name="van Heusden G.P.H."/>
            <person name="Hooykaas P.J."/>
        </authorList>
    </citation>
    <scope>NUCLEOTIDE SEQUENCE</scope>
    <source>
        <strain evidence="1">Chry5</strain>
        <plasmid evidence="1">pTiChry5</plasmid>
    </source>
</reference>
<accession>A0A2P0QJV8</accession>